<dbReference type="EMBL" id="CM055103">
    <property type="protein sequence ID" value="KAJ7534818.1"/>
    <property type="molecule type" value="Genomic_DNA"/>
</dbReference>
<comment type="caution">
    <text evidence="1">The sequence shown here is derived from an EMBL/GenBank/DDBJ whole genome shotgun (WGS) entry which is preliminary data.</text>
</comment>
<dbReference type="Proteomes" id="UP001162992">
    <property type="component" value="Chromosome 12"/>
</dbReference>
<protein>
    <submittedName>
        <fullName evidence="1">Uncharacterized protein</fullName>
    </submittedName>
</protein>
<accession>A0ACC2BYW7</accession>
<gene>
    <name evidence="1" type="ORF">O6H91_12G005000</name>
</gene>
<proteinExistence type="predicted"/>
<sequence length="206" mass="22092">MSTMFDGVNRERYQGKVPSFTGSRNRRRGYCSRCMDLVLRILATVLTLIAFTTMASDSKSSLVVDSVTGEVLTLKLKYTYSDSTKAILAADVIVFMYSLAHTVAAFKAVCSGSGCLPSPVSQYLSFILDQVLVYLLLACSASGATMVHLLDNGAGDLWPSLCKGTGLRSFCSLAAASVAMSFLAFFILAFSAIQSSYLLSKYNGGI</sequence>
<name>A0ACC2BYW7_DIPCM</name>
<evidence type="ECO:0000313" key="2">
    <source>
        <dbReference type="Proteomes" id="UP001162992"/>
    </source>
</evidence>
<reference evidence="2" key="1">
    <citation type="journal article" date="2024" name="Proc. Natl. Acad. Sci. U.S.A.">
        <title>Extraordinary preservation of gene collinearity over three hundred million years revealed in homosporous lycophytes.</title>
        <authorList>
            <person name="Li C."/>
            <person name="Wickell D."/>
            <person name="Kuo L.Y."/>
            <person name="Chen X."/>
            <person name="Nie B."/>
            <person name="Liao X."/>
            <person name="Peng D."/>
            <person name="Ji J."/>
            <person name="Jenkins J."/>
            <person name="Williams M."/>
            <person name="Shu S."/>
            <person name="Plott C."/>
            <person name="Barry K."/>
            <person name="Rajasekar S."/>
            <person name="Grimwood J."/>
            <person name="Han X."/>
            <person name="Sun S."/>
            <person name="Hou Z."/>
            <person name="He W."/>
            <person name="Dai G."/>
            <person name="Sun C."/>
            <person name="Schmutz J."/>
            <person name="Leebens-Mack J.H."/>
            <person name="Li F.W."/>
            <person name="Wang L."/>
        </authorList>
    </citation>
    <scope>NUCLEOTIDE SEQUENCE [LARGE SCALE GENOMIC DNA]</scope>
    <source>
        <strain evidence="2">cv. PW_Plant_1</strain>
    </source>
</reference>
<organism evidence="1 2">
    <name type="scientific">Diphasiastrum complanatum</name>
    <name type="common">Issler's clubmoss</name>
    <name type="synonym">Lycopodium complanatum</name>
    <dbReference type="NCBI Taxonomy" id="34168"/>
    <lineage>
        <taxon>Eukaryota</taxon>
        <taxon>Viridiplantae</taxon>
        <taxon>Streptophyta</taxon>
        <taxon>Embryophyta</taxon>
        <taxon>Tracheophyta</taxon>
        <taxon>Lycopodiopsida</taxon>
        <taxon>Lycopodiales</taxon>
        <taxon>Lycopodiaceae</taxon>
        <taxon>Lycopodioideae</taxon>
        <taxon>Diphasiastrum</taxon>
    </lineage>
</organism>
<keyword evidence="2" id="KW-1185">Reference proteome</keyword>
<evidence type="ECO:0000313" key="1">
    <source>
        <dbReference type="EMBL" id="KAJ7534818.1"/>
    </source>
</evidence>